<dbReference type="InterPro" id="IPR018769">
    <property type="entry name" value="VgrG2_DUF2345"/>
</dbReference>
<dbReference type="GeneID" id="84208841"/>
<evidence type="ECO:0000313" key="6">
    <source>
        <dbReference type="Proteomes" id="UP000013117"/>
    </source>
</evidence>
<dbReference type="Pfam" id="PF04717">
    <property type="entry name" value="Phage_base_V"/>
    <property type="match status" value="1"/>
</dbReference>
<dbReference type="eggNOG" id="COG4253">
    <property type="taxonomic scope" value="Bacteria"/>
</dbReference>
<comment type="similarity">
    <text evidence="1">Belongs to the VgrG protein family.</text>
</comment>
<dbReference type="OrthoDB" id="9762420at2"/>
<dbReference type="Gene3D" id="4.10.220.110">
    <property type="match status" value="1"/>
</dbReference>
<comment type="caution">
    <text evidence="5">The sequence shown here is derived from an EMBL/GenBank/DDBJ whole genome shotgun (WGS) entry which is preliminary data.</text>
</comment>
<keyword evidence="6" id="KW-1185">Reference proteome</keyword>
<dbReference type="Proteomes" id="UP000013117">
    <property type="component" value="Unassembled WGS sequence"/>
</dbReference>
<dbReference type="Pfam" id="PF05954">
    <property type="entry name" value="Phage_GPD"/>
    <property type="match status" value="1"/>
</dbReference>
<dbReference type="RefSeq" id="WP_004860733.1">
    <property type="nucleotide sequence ID" value="NZ_ASYY01000029.1"/>
</dbReference>
<accession>N8YC98</accession>
<reference evidence="5 6" key="1">
    <citation type="submission" date="2013-02" db="EMBL/GenBank/DDBJ databases">
        <title>The Genome Sequence of Acinetobacter gerneri CIP 107464.</title>
        <authorList>
            <consortium name="The Broad Institute Genome Sequencing Platform"/>
            <consortium name="The Broad Institute Genome Sequencing Center for Infectious Disease"/>
            <person name="Cerqueira G."/>
            <person name="Feldgarden M."/>
            <person name="Courvalin P."/>
            <person name="Perichon B."/>
            <person name="Grillot-Courvalin C."/>
            <person name="Clermont D."/>
            <person name="Rocha E."/>
            <person name="Yoon E.-J."/>
            <person name="Nemec A."/>
            <person name="Walker B."/>
            <person name="Young S.K."/>
            <person name="Zeng Q."/>
            <person name="Gargeya S."/>
            <person name="Fitzgerald M."/>
            <person name="Haas B."/>
            <person name="Abouelleil A."/>
            <person name="Alvarado L."/>
            <person name="Arachchi H.M."/>
            <person name="Berlin A.M."/>
            <person name="Chapman S.B."/>
            <person name="Dewar J."/>
            <person name="Goldberg J."/>
            <person name="Griggs A."/>
            <person name="Gujja S."/>
            <person name="Hansen M."/>
            <person name="Howarth C."/>
            <person name="Imamovic A."/>
            <person name="Larimer J."/>
            <person name="McCowan C."/>
            <person name="Murphy C."/>
            <person name="Neiman D."/>
            <person name="Pearson M."/>
            <person name="Priest M."/>
            <person name="Roberts A."/>
            <person name="Saif S."/>
            <person name="Shea T."/>
            <person name="Sisk P."/>
            <person name="Sykes S."/>
            <person name="Wortman J."/>
            <person name="Nusbaum C."/>
            <person name="Birren B."/>
        </authorList>
    </citation>
    <scope>NUCLEOTIDE SEQUENCE [LARGE SCALE GENOMIC DNA]</scope>
    <source>
        <strain evidence="5 6">CIP 107464</strain>
    </source>
</reference>
<evidence type="ECO:0000259" key="3">
    <source>
        <dbReference type="Pfam" id="PF10106"/>
    </source>
</evidence>
<feature type="domain" description="Putative type VI secretion system Rhs element associated Vgr" evidence="4">
    <location>
        <begin position="560"/>
        <end position="667"/>
    </location>
</feature>
<name>N8YC98_9GAMM</name>
<feature type="domain" description="Gp5/Type VI secretion system Vgr protein OB-fold" evidence="2">
    <location>
        <begin position="483"/>
        <end position="533"/>
    </location>
</feature>
<evidence type="ECO:0000313" key="5">
    <source>
        <dbReference type="EMBL" id="ENV34392.1"/>
    </source>
</evidence>
<organism evidence="5 6">
    <name type="scientific">Acinetobacter gerneri DSM 14967 = CIP 107464 = MTCC 9824</name>
    <dbReference type="NCBI Taxonomy" id="1120926"/>
    <lineage>
        <taxon>Bacteria</taxon>
        <taxon>Pseudomonadati</taxon>
        <taxon>Pseudomonadota</taxon>
        <taxon>Gammaproteobacteria</taxon>
        <taxon>Moraxellales</taxon>
        <taxon>Moraxellaceae</taxon>
        <taxon>Acinetobacter</taxon>
    </lineage>
</organism>
<dbReference type="Pfam" id="PF13296">
    <property type="entry name" value="T6SS_Vgr"/>
    <property type="match status" value="1"/>
</dbReference>
<dbReference type="NCBIfam" id="TIGR03361">
    <property type="entry name" value="VI_Rhs_Vgr"/>
    <property type="match status" value="1"/>
</dbReference>
<proteinExistence type="inferred from homology"/>
<dbReference type="HOGENOM" id="CLU_004121_1_3_6"/>
<dbReference type="eggNOG" id="COG3501">
    <property type="taxonomic scope" value="Bacteria"/>
</dbReference>
<dbReference type="InterPro" id="IPR006533">
    <property type="entry name" value="T6SS_Vgr_RhsGE"/>
</dbReference>
<evidence type="ECO:0008006" key="7">
    <source>
        <dbReference type="Google" id="ProtNLM"/>
    </source>
</evidence>
<sequence>MIDKINYLAEKMGLNTRNRAIYAKFSNEILNSQIVVQSVSGVHFINDEPQYELLCLSLNAQIPLKTFSGCQVAVDIVTDLGELSRFTGIVSKVTQGATDGAICVYKLVLQDAFSLLKLTQNSRVFRNIDVIGITKILIEEALNKSSLLKAALKLDLSGIEKQYDTRPFVMMYNESIYQFLTRLWRSEGINWLISETDLKVANPAQDIQAQKLSLIDHNSHFSSLSRKIIRFHSRSDATERFDTITSLSAERQIQSNRIQSQRWVPDGFYQDQENSVLTKHKHSENFDSDSLDLEQVWNLAPAWIDSSNEQLTTSSSAQLSKLNQQLIQYQDLQAKKFISKSSVRDADVGYCFELVGHFELNSHESSDRQMLILGKKFYHQNNLPKDLKNQIDTLIDLSHWQYLKINSDEMHGAELSLVRRNTIIVPAYDPLKHRPQVYPMRGKVVGPSGEQIHVNAYGDVKVRFLFTRSADHQHASGHGANDSDQDSFWLPVLTLWAGSEGEGTRFHPRVGDEVCINFFEGDIDRPFVAGSIYESQHHQTNFDKKGEVPATKKISGIRSREVDGEGFNQLRFDDSTGQISAQLQSSHAATQLNLGNLSHPKESETSKGRGEGFELRTDAYGAVRAGKGMLLTTYAQEQAIAEHLDAVQAQSLLNQAHESMKMLSEIAVKQQTDALNVINRLPKLIQSLEIKSVTQALQTTLNLFKEGIANDPLNALKDCAGFIQDIGQIGGGGIAGIVDEFNGFFQDAKGAVDNLKGFIENVEDFGTDFIKNELKNIKNEIKNDPFSALTNVASTISKISLDDFDLTSVCGAMGGGSGQLSGLLNSFQGFMQNKSQDKQASSDSESNGKLFRQALMLFASPNGIAMTTPEDILSHAGQEIGLSSGGSTNISSQKNIVMHAQGKYSAFAVNGISVVAANQNVEIQAQNALMKLIARMGIQVISTEGKIEITSAVEINLKAGGSNIVINKQGIHHYTNALFEVKSGQHLFSGPQSVNAELPNLPMMGQFSNRWDFYELFYTHNFSNVKYKIINKQENSYIQGYLDEYGRTERIEKEENQEYDILIGASEYWSIENDEIVGGE</sequence>
<dbReference type="InterPro" id="IPR028244">
    <property type="entry name" value="T6SS_Rhs_Vgr_dom"/>
</dbReference>
<evidence type="ECO:0000259" key="2">
    <source>
        <dbReference type="Pfam" id="PF04717"/>
    </source>
</evidence>
<dbReference type="AlphaFoldDB" id="N8YC98"/>
<evidence type="ECO:0000259" key="4">
    <source>
        <dbReference type="Pfam" id="PF13296"/>
    </source>
</evidence>
<dbReference type="SUPFAM" id="SSF69279">
    <property type="entry name" value="Phage tail proteins"/>
    <property type="match status" value="1"/>
</dbReference>
<dbReference type="SUPFAM" id="SSF69255">
    <property type="entry name" value="gp5 N-terminal domain-like"/>
    <property type="match status" value="1"/>
</dbReference>
<dbReference type="Pfam" id="PF10106">
    <property type="entry name" value="DUF2345"/>
    <property type="match status" value="1"/>
</dbReference>
<evidence type="ECO:0000256" key="1">
    <source>
        <dbReference type="ARBA" id="ARBA00005558"/>
    </source>
</evidence>
<dbReference type="InterPro" id="IPR037026">
    <property type="entry name" value="Vgr_OB-fold_dom_sf"/>
</dbReference>
<dbReference type="STRING" id="202952.GCA_000747725_00420"/>
<protein>
    <recommendedName>
        <fullName evidence="7">Gp5/Type VI secretion system Vgr protein OB-fold domain-containing protein</fullName>
    </recommendedName>
</protein>
<dbReference type="EMBL" id="APPN01000058">
    <property type="protein sequence ID" value="ENV34392.1"/>
    <property type="molecule type" value="Genomic_DNA"/>
</dbReference>
<gene>
    <name evidence="5" type="ORF">F960_01459</name>
</gene>
<dbReference type="NCBIfam" id="TIGR01646">
    <property type="entry name" value="vgr_GE"/>
    <property type="match status" value="1"/>
</dbReference>
<dbReference type="InterPro" id="IPR006531">
    <property type="entry name" value="Gp5/Vgr_OB"/>
</dbReference>
<dbReference type="PATRIC" id="fig|1120926.3.peg.1398"/>
<dbReference type="InterPro" id="IPR017847">
    <property type="entry name" value="T6SS_RhsGE_Vgr_subset"/>
</dbReference>
<dbReference type="Gene3D" id="2.30.110.50">
    <property type="match status" value="1"/>
</dbReference>
<feature type="domain" description="DUF2345" evidence="3">
    <location>
        <begin position="847"/>
        <end position="992"/>
    </location>
</feature>
<dbReference type="Gene3D" id="3.55.50.10">
    <property type="entry name" value="Baseplate protein-like domains"/>
    <property type="match status" value="1"/>
</dbReference>
<dbReference type="Gene3D" id="2.40.50.230">
    <property type="entry name" value="Gp5 N-terminal domain"/>
    <property type="match status" value="1"/>
</dbReference>